<dbReference type="PANTHER" id="PTHR24198">
    <property type="entry name" value="ANKYRIN REPEAT AND PROTEIN KINASE DOMAIN-CONTAINING PROTEIN"/>
    <property type="match status" value="1"/>
</dbReference>
<dbReference type="InterPro" id="IPR036770">
    <property type="entry name" value="Ankyrin_rpt-contain_sf"/>
</dbReference>
<dbReference type="Proteomes" id="UP000664534">
    <property type="component" value="Unassembled WGS sequence"/>
</dbReference>
<evidence type="ECO:0008006" key="6">
    <source>
        <dbReference type="Google" id="ProtNLM"/>
    </source>
</evidence>
<proteinExistence type="predicted"/>
<gene>
    <name evidence="4" type="ORF">IMSHALPRED_008344</name>
</gene>
<evidence type="ECO:0000256" key="1">
    <source>
        <dbReference type="ARBA" id="ARBA00022737"/>
    </source>
</evidence>
<dbReference type="InterPro" id="IPR002110">
    <property type="entry name" value="Ankyrin_rpt"/>
</dbReference>
<keyword evidence="1" id="KW-0677">Repeat</keyword>
<dbReference type="PROSITE" id="PS50088">
    <property type="entry name" value="ANK_REPEAT"/>
    <property type="match status" value="1"/>
</dbReference>
<dbReference type="EMBL" id="CAJPDT010000059">
    <property type="protein sequence ID" value="CAF9931026.1"/>
    <property type="molecule type" value="Genomic_DNA"/>
</dbReference>
<protein>
    <recommendedName>
        <fullName evidence="6">Ankyrin</fullName>
    </recommendedName>
</protein>
<evidence type="ECO:0000256" key="3">
    <source>
        <dbReference type="PROSITE-ProRule" id="PRU00023"/>
    </source>
</evidence>
<dbReference type="PROSITE" id="PS50297">
    <property type="entry name" value="ANK_REP_REGION"/>
    <property type="match status" value="1"/>
</dbReference>
<feature type="repeat" description="ANK" evidence="3">
    <location>
        <begin position="30"/>
        <end position="62"/>
    </location>
</feature>
<dbReference type="SMART" id="SM00248">
    <property type="entry name" value="ANK"/>
    <property type="match status" value="3"/>
</dbReference>
<evidence type="ECO:0000313" key="4">
    <source>
        <dbReference type="EMBL" id="CAF9931026.1"/>
    </source>
</evidence>
<accession>A0A8H3G0Q8</accession>
<evidence type="ECO:0000256" key="2">
    <source>
        <dbReference type="ARBA" id="ARBA00023043"/>
    </source>
</evidence>
<sequence length="351" mass="40053">MLHQIVCGLSRRSLDIELQSSNNIDELDKDNRSALWYSVAHGHREHVLLLLERGADPNVGDTPIKEIRSVRSAYEITKALIEHGATPNFSNDREFWLVWESRESQESQESQDSRSSFCVHPYDDIATDKLLIDWGIDINHRAVWDGVEDVTILMRLSDSYLSQAHRVQQLIELGADLEMMDQNGESAIMYALHEPCPKSFEVLARAGARLDVQNTAGNTILHIIILRTWGYRDFVKLYEVLLHNVDFTMLDLHARNADGHTALDLLKLRNGLKWDGYCDSKGIQRKRKGASGGRRCYFPGNEIRFIHAMEDLFKDIQDAQGVAEEDRYPPLSEYLSGDVEHEAVPGAWPVW</sequence>
<dbReference type="SUPFAM" id="SSF48403">
    <property type="entry name" value="Ankyrin repeat"/>
    <property type="match status" value="1"/>
</dbReference>
<dbReference type="PANTHER" id="PTHR24198:SF165">
    <property type="entry name" value="ANKYRIN REPEAT-CONTAINING PROTEIN-RELATED"/>
    <property type="match status" value="1"/>
</dbReference>
<evidence type="ECO:0000313" key="5">
    <source>
        <dbReference type="Proteomes" id="UP000664534"/>
    </source>
</evidence>
<organism evidence="4 5">
    <name type="scientific">Imshaugia aleurites</name>
    <dbReference type="NCBI Taxonomy" id="172621"/>
    <lineage>
        <taxon>Eukaryota</taxon>
        <taxon>Fungi</taxon>
        <taxon>Dikarya</taxon>
        <taxon>Ascomycota</taxon>
        <taxon>Pezizomycotina</taxon>
        <taxon>Lecanoromycetes</taxon>
        <taxon>OSLEUM clade</taxon>
        <taxon>Lecanoromycetidae</taxon>
        <taxon>Lecanorales</taxon>
        <taxon>Lecanorineae</taxon>
        <taxon>Parmeliaceae</taxon>
        <taxon>Imshaugia</taxon>
    </lineage>
</organism>
<keyword evidence="2 3" id="KW-0040">ANK repeat</keyword>
<dbReference type="Pfam" id="PF00023">
    <property type="entry name" value="Ank"/>
    <property type="match status" value="1"/>
</dbReference>
<reference evidence="4" key="1">
    <citation type="submission" date="2021-03" db="EMBL/GenBank/DDBJ databases">
        <authorList>
            <person name="Tagirdzhanova G."/>
        </authorList>
    </citation>
    <scope>NUCLEOTIDE SEQUENCE</scope>
</reference>
<name>A0A8H3G0Q8_9LECA</name>
<dbReference type="OrthoDB" id="539213at2759"/>
<keyword evidence="5" id="KW-1185">Reference proteome</keyword>
<dbReference type="AlphaFoldDB" id="A0A8H3G0Q8"/>
<dbReference type="Gene3D" id="1.25.40.20">
    <property type="entry name" value="Ankyrin repeat-containing domain"/>
    <property type="match status" value="2"/>
</dbReference>
<comment type="caution">
    <text evidence="4">The sequence shown here is derived from an EMBL/GenBank/DDBJ whole genome shotgun (WGS) entry which is preliminary data.</text>
</comment>